<evidence type="ECO:0000313" key="3">
    <source>
        <dbReference type="Proteomes" id="UP000321393"/>
    </source>
</evidence>
<dbReference type="EMBL" id="SSTD01004246">
    <property type="protein sequence ID" value="TYK23932.1"/>
    <property type="molecule type" value="Genomic_DNA"/>
</dbReference>
<dbReference type="AlphaFoldDB" id="A0A5A7SNJ4"/>
<protein>
    <submittedName>
        <fullName evidence="1">Uncharacterized protein</fullName>
    </submittedName>
</protein>
<accession>A0A5A7SNJ4</accession>
<evidence type="ECO:0000313" key="4">
    <source>
        <dbReference type="Proteomes" id="UP000321947"/>
    </source>
</evidence>
<organism evidence="1 3">
    <name type="scientific">Cucumis melo var. makuwa</name>
    <name type="common">Oriental melon</name>
    <dbReference type="NCBI Taxonomy" id="1194695"/>
    <lineage>
        <taxon>Eukaryota</taxon>
        <taxon>Viridiplantae</taxon>
        <taxon>Streptophyta</taxon>
        <taxon>Embryophyta</taxon>
        <taxon>Tracheophyta</taxon>
        <taxon>Spermatophyta</taxon>
        <taxon>Magnoliopsida</taxon>
        <taxon>eudicotyledons</taxon>
        <taxon>Gunneridae</taxon>
        <taxon>Pentapetalae</taxon>
        <taxon>rosids</taxon>
        <taxon>fabids</taxon>
        <taxon>Cucurbitales</taxon>
        <taxon>Cucurbitaceae</taxon>
        <taxon>Benincaseae</taxon>
        <taxon>Cucumis</taxon>
    </lineage>
</organism>
<evidence type="ECO:0000313" key="2">
    <source>
        <dbReference type="EMBL" id="TYK23932.1"/>
    </source>
</evidence>
<dbReference type="Proteomes" id="UP000321393">
    <property type="component" value="Unassembled WGS sequence"/>
</dbReference>
<proteinExistence type="predicted"/>
<comment type="caution">
    <text evidence="1">The sequence shown here is derived from an EMBL/GenBank/DDBJ whole genome shotgun (WGS) entry which is preliminary data.</text>
</comment>
<dbReference type="Proteomes" id="UP000321947">
    <property type="component" value="Unassembled WGS sequence"/>
</dbReference>
<dbReference type="EMBL" id="SSTE01021217">
    <property type="protein sequence ID" value="KAA0032764.1"/>
    <property type="molecule type" value="Genomic_DNA"/>
</dbReference>
<sequence>MAWRLNQRKTTYGLGLRQKHVGWLVVEGWLAAIGSFGDRLCKMWLGWMEARKQLEKRRRLAYVDTWLDWTADNRLVRLRKNGVDDGEQRREAPTRSFIGLRWMRNAVVQVGSHEGMVRLPTTLSERGLAERAGGDGGLVE</sequence>
<name>A0A5A7SNJ4_CUCMM</name>
<reference evidence="3 4" key="1">
    <citation type="submission" date="2019-08" db="EMBL/GenBank/DDBJ databases">
        <title>Draft genome sequences of two oriental melons (Cucumis melo L. var makuwa).</title>
        <authorList>
            <person name="Kwon S.-Y."/>
        </authorList>
    </citation>
    <scope>NUCLEOTIDE SEQUENCE [LARGE SCALE GENOMIC DNA]</scope>
    <source>
        <strain evidence="4">cv. Chang Bougi</strain>
        <strain evidence="3">cv. SW 3</strain>
        <tissue evidence="1">Leaf</tissue>
    </source>
</reference>
<gene>
    <name evidence="2" type="ORF">E5676_scaffold428G00080</name>
    <name evidence="1" type="ORF">E6C27_scaffold708G00080</name>
</gene>
<evidence type="ECO:0000313" key="1">
    <source>
        <dbReference type="EMBL" id="KAA0032764.1"/>
    </source>
</evidence>